<proteinExistence type="predicted"/>
<comment type="caution">
    <text evidence="4">The sequence shown here is derived from an EMBL/GenBank/DDBJ whole genome shotgun (WGS) entry which is preliminary data.</text>
</comment>
<dbReference type="AlphaFoldDB" id="A0A916YTX1"/>
<dbReference type="InterPro" id="IPR012640">
    <property type="entry name" value="Membr_lipoprot_lipid_attach_CS"/>
</dbReference>
<keyword evidence="5" id="KW-1185">Reference proteome</keyword>
<feature type="domain" description="DUF4136" evidence="3">
    <location>
        <begin position="39"/>
        <end position="183"/>
    </location>
</feature>
<dbReference type="PROSITE" id="PS51257">
    <property type="entry name" value="PROKAR_LIPOPROTEIN"/>
    <property type="match status" value="1"/>
</dbReference>
<evidence type="ECO:0000313" key="4">
    <source>
        <dbReference type="EMBL" id="GGD61277.1"/>
    </source>
</evidence>
<organism evidence="4 5">
    <name type="scientific">Emticicia aquatilis</name>
    <dbReference type="NCBI Taxonomy" id="1537369"/>
    <lineage>
        <taxon>Bacteria</taxon>
        <taxon>Pseudomonadati</taxon>
        <taxon>Bacteroidota</taxon>
        <taxon>Cytophagia</taxon>
        <taxon>Cytophagales</taxon>
        <taxon>Leadbetterellaceae</taxon>
        <taxon>Emticicia</taxon>
    </lineage>
</organism>
<evidence type="ECO:0000256" key="1">
    <source>
        <dbReference type="ARBA" id="ARBA00017922"/>
    </source>
</evidence>
<dbReference type="InterPro" id="IPR025411">
    <property type="entry name" value="DUF4136"/>
</dbReference>
<dbReference type="Proteomes" id="UP000609064">
    <property type="component" value="Unassembled WGS sequence"/>
</dbReference>
<keyword evidence="2" id="KW-0732">Signal</keyword>
<reference evidence="4" key="2">
    <citation type="submission" date="2020-09" db="EMBL/GenBank/DDBJ databases">
        <authorList>
            <person name="Sun Q."/>
            <person name="Zhou Y."/>
        </authorList>
    </citation>
    <scope>NUCLEOTIDE SEQUENCE</scope>
    <source>
        <strain evidence="4">CGMCC 1.15958</strain>
    </source>
</reference>
<name>A0A916YTX1_9BACT</name>
<protein>
    <recommendedName>
        <fullName evidence="1">Type IV secretion system putative lipoprotein virB7</fullName>
    </recommendedName>
</protein>
<dbReference type="Gene3D" id="3.30.160.670">
    <property type="match status" value="1"/>
</dbReference>
<reference evidence="4" key="1">
    <citation type="journal article" date="2014" name="Int. J. Syst. Evol. Microbiol.">
        <title>Complete genome sequence of Corynebacterium casei LMG S-19264T (=DSM 44701T), isolated from a smear-ripened cheese.</title>
        <authorList>
            <consortium name="US DOE Joint Genome Institute (JGI-PGF)"/>
            <person name="Walter F."/>
            <person name="Albersmeier A."/>
            <person name="Kalinowski J."/>
            <person name="Ruckert C."/>
        </authorList>
    </citation>
    <scope>NUCLEOTIDE SEQUENCE</scope>
    <source>
        <strain evidence="4">CGMCC 1.15958</strain>
    </source>
</reference>
<evidence type="ECO:0000256" key="2">
    <source>
        <dbReference type="ARBA" id="ARBA00022729"/>
    </source>
</evidence>
<dbReference type="Pfam" id="PF08139">
    <property type="entry name" value="LPAM_1"/>
    <property type="match status" value="1"/>
</dbReference>
<evidence type="ECO:0000313" key="5">
    <source>
        <dbReference type="Proteomes" id="UP000609064"/>
    </source>
</evidence>
<dbReference type="EMBL" id="BMKK01000005">
    <property type="protein sequence ID" value="GGD61277.1"/>
    <property type="molecule type" value="Genomic_DNA"/>
</dbReference>
<gene>
    <name evidence="4" type="ORF">GCM10011514_26630</name>
</gene>
<accession>A0A916YTX1</accession>
<dbReference type="Pfam" id="PF13590">
    <property type="entry name" value="DUF4136"/>
    <property type="match status" value="1"/>
</dbReference>
<sequence>MYIKTPLWGRSDDSDGGMKKLLLFLSLLAFLSGCTRVFVDNDYRYSTHFKKYQTYAFVDCERDTNILCEDVQQAIQYQMRARGYEFNAQKPNVFVNFSIYYDRLKYKGYEQPSLMNWVSTEDESYLYRPIKYELGRGTLMISMIEAETSEVVWRGYATGIFNKASSKKNYFKSIVRNIFDQYPLLATADKTQKSKGNIIY</sequence>
<evidence type="ECO:0000259" key="3">
    <source>
        <dbReference type="Pfam" id="PF13590"/>
    </source>
</evidence>